<dbReference type="AlphaFoldDB" id="A0A3N1GAT9"/>
<keyword evidence="1" id="KW-1133">Transmembrane helix</keyword>
<keyword evidence="3" id="KW-1185">Reference proteome</keyword>
<gene>
    <name evidence="2" type="ORF">EDC03_2823</name>
</gene>
<evidence type="ECO:0000256" key="1">
    <source>
        <dbReference type="SAM" id="Phobius"/>
    </source>
</evidence>
<feature type="transmembrane region" description="Helical" evidence="1">
    <location>
        <begin position="27"/>
        <end position="48"/>
    </location>
</feature>
<organism evidence="2 3">
    <name type="scientific">Pseudokineococcus lusitanus</name>
    <dbReference type="NCBI Taxonomy" id="763993"/>
    <lineage>
        <taxon>Bacteria</taxon>
        <taxon>Bacillati</taxon>
        <taxon>Actinomycetota</taxon>
        <taxon>Actinomycetes</taxon>
        <taxon>Kineosporiales</taxon>
        <taxon>Kineosporiaceae</taxon>
        <taxon>Pseudokineococcus</taxon>
    </lineage>
</organism>
<dbReference type="EMBL" id="RJKN01000007">
    <property type="protein sequence ID" value="ROP27298.1"/>
    <property type="molecule type" value="Genomic_DNA"/>
</dbReference>
<evidence type="ECO:0000313" key="3">
    <source>
        <dbReference type="Proteomes" id="UP000276232"/>
    </source>
</evidence>
<keyword evidence="1" id="KW-0812">Transmembrane</keyword>
<accession>A0A3N1GAT9</accession>
<evidence type="ECO:0000313" key="2">
    <source>
        <dbReference type="EMBL" id="ROP27298.1"/>
    </source>
</evidence>
<comment type="caution">
    <text evidence="2">The sequence shown here is derived from an EMBL/GenBank/DDBJ whole genome shotgun (WGS) entry which is preliminary data.</text>
</comment>
<protein>
    <submittedName>
        <fullName evidence="2">Uncharacterized protein</fullName>
    </submittedName>
</protein>
<dbReference type="Proteomes" id="UP000276232">
    <property type="component" value="Unassembled WGS sequence"/>
</dbReference>
<dbReference type="RefSeq" id="WP_123380873.1">
    <property type="nucleotide sequence ID" value="NZ_RJKN01000007.1"/>
</dbReference>
<proteinExistence type="predicted"/>
<keyword evidence="1" id="KW-0472">Membrane</keyword>
<name>A0A3N1GAT9_9ACTN</name>
<dbReference type="InParanoid" id="A0A3N1GAT9"/>
<reference evidence="2 3" key="1">
    <citation type="journal article" date="2015" name="Stand. Genomic Sci.">
        <title>Genomic Encyclopedia of Bacterial and Archaeal Type Strains, Phase III: the genomes of soil and plant-associated and newly described type strains.</title>
        <authorList>
            <person name="Whitman W.B."/>
            <person name="Woyke T."/>
            <person name="Klenk H.P."/>
            <person name="Zhou Y."/>
            <person name="Lilburn T.G."/>
            <person name="Beck B.J."/>
            <person name="De Vos P."/>
            <person name="Vandamme P."/>
            <person name="Eisen J.A."/>
            <person name="Garrity G."/>
            <person name="Hugenholtz P."/>
            <person name="Kyrpides N.C."/>
        </authorList>
    </citation>
    <scope>NUCLEOTIDE SEQUENCE [LARGE SCALE GENOMIC DNA]</scope>
    <source>
        <strain evidence="2 3">CECT 7306</strain>
    </source>
</reference>
<sequence>MSDEREAPTPEELAGAQRVVRRRVPRYRVLIVLGVLVGVVVAVVLSTQATATPEFPRSSVLGYLLAGLGIAGGLLGGLVGVVLERLAGPRER</sequence>
<feature type="transmembrane region" description="Helical" evidence="1">
    <location>
        <begin position="60"/>
        <end position="83"/>
    </location>
</feature>